<gene>
    <name evidence="11" type="primary">lepB</name>
    <name evidence="11" type="ORF">QGN29_04615</name>
</gene>
<keyword evidence="6 8" id="KW-0378">Hydrolase</keyword>
<dbReference type="EMBL" id="CP123872">
    <property type="protein sequence ID" value="WND03656.1"/>
    <property type="molecule type" value="Genomic_DNA"/>
</dbReference>
<dbReference type="Pfam" id="PF10502">
    <property type="entry name" value="Peptidase_S26"/>
    <property type="match status" value="1"/>
</dbReference>
<keyword evidence="8" id="KW-0812">Transmembrane</keyword>
<dbReference type="Proteomes" id="UP001268683">
    <property type="component" value="Chromosome"/>
</dbReference>
<feature type="transmembrane region" description="Helical" evidence="8">
    <location>
        <begin position="12"/>
        <end position="31"/>
    </location>
</feature>
<evidence type="ECO:0000256" key="4">
    <source>
        <dbReference type="ARBA" id="ARBA00019232"/>
    </source>
</evidence>
<evidence type="ECO:0000256" key="1">
    <source>
        <dbReference type="ARBA" id="ARBA00000677"/>
    </source>
</evidence>
<dbReference type="InterPro" id="IPR019533">
    <property type="entry name" value="Peptidase_S26"/>
</dbReference>
<dbReference type="Gene3D" id="2.10.109.10">
    <property type="entry name" value="Umud Fragment, subunit A"/>
    <property type="match status" value="1"/>
</dbReference>
<sequence length="246" mass="28147">MISKETKNLIKDIVYIVAFFLVFITFGWIAFHIPSSSMEPTLEVGDRIFVSKWAYGYNRYSVPGDPSFIGEGRLFEDMPSRGEVAVFTKKGVDYIKRVIGVPGDKIQVKEGRLYINGVRVHRTLIREVDYIDYRGIPRSMKEYNETLPSSEGGEPVIHRIYEASDYNDNDDTVVFTVPADHFFMMGDNRDVSKDSRAMWNGIGFIRKEELVGRAQVTTFSLYDCDQGKPIYCPMSVPLGRFFNVID</sequence>
<feature type="active site" evidence="7">
    <location>
        <position position="96"/>
    </location>
</feature>
<evidence type="ECO:0000256" key="6">
    <source>
        <dbReference type="ARBA" id="ARBA00022801"/>
    </source>
</evidence>
<dbReference type="PANTHER" id="PTHR43390:SF1">
    <property type="entry name" value="CHLOROPLAST PROCESSING PEPTIDASE"/>
    <property type="match status" value="1"/>
</dbReference>
<evidence type="ECO:0000256" key="7">
    <source>
        <dbReference type="PIRSR" id="PIRSR600223-1"/>
    </source>
</evidence>
<organism evidence="11 12">
    <name type="scientific">Temperatibacter marinus</name>
    <dbReference type="NCBI Taxonomy" id="1456591"/>
    <lineage>
        <taxon>Bacteria</taxon>
        <taxon>Pseudomonadati</taxon>
        <taxon>Pseudomonadota</taxon>
        <taxon>Alphaproteobacteria</taxon>
        <taxon>Kordiimonadales</taxon>
        <taxon>Temperatibacteraceae</taxon>
        <taxon>Temperatibacter</taxon>
    </lineage>
</organism>
<evidence type="ECO:0000256" key="2">
    <source>
        <dbReference type="ARBA" id="ARBA00009370"/>
    </source>
</evidence>
<dbReference type="NCBIfam" id="TIGR02227">
    <property type="entry name" value="sigpep_I_bact"/>
    <property type="match status" value="1"/>
</dbReference>
<dbReference type="AlphaFoldDB" id="A0AA52EKF8"/>
<dbReference type="PRINTS" id="PR00727">
    <property type="entry name" value="LEADERPTASE"/>
</dbReference>
<dbReference type="InterPro" id="IPR019758">
    <property type="entry name" value="Pept_S26A_signal_pept_1_CS"/>
</dbReference>
<dbReference type="GO" id="GO:0016020">
    <property type="term" value="C:membrane"/>
    <property type="evidence" value="ECO:0007669"/>
    <property type="project" value="UniProtKB-SubCell"/>
</dbReference>
<keyword evidence="8" id="KW-1133">Transmembrane helix</keyword>
<keyword evidence="5 8" id="KW-0645">Protease</keyword>
<protein>
    <recommendedName>
        <fullName evidence="4 8">Signal peptidase I</fullName>
        <ecNumber evidence="3 8">3.4.21.89</ecNumber>
    </recommendedName>
</protein>
<dbReference type="PROSITE" id="PS00761">
    <property type="entry name" value="SPASE_I_3"/>
    <property type="match status" value="1"/>
</dbReference>
<keyword evidence="12" id="KW-1185">Reference proteome</keyword>
<dbReference type="GO" id="GO:0004252">
    <property type="term" value="F:serine-type endopeptidase activity"/>
    <property type="evidence" value="ECO:0007669"/>
    <property type="project" value="InterPro"/>
</dbReference>
<evidence type="ECO:0000313" key="12">
    <source>
        <dbReference type="Proteomes" id="UP001268683"/>
    </source>
</evidence>
<dbReference type="RefSeq" id="WP_310799509.1">
    <property type="nucleotide sequence ID" value="NZ_CP123872.1"/>
</dbReference>
<dbReference type="InterPro" id="IPR019757">
    <property type="entry name" value="Pept_S26A_signal_pept_1_Lys-AS"/>
</dbReference>
<comment type="similarity">
    <text evidence="2 9">Belongs to the peptidase S26 family.</text>
</comment>
<dbReference type="InterPro" id="IPR036286">
    <property type="entry name" value="LexA/Signal_pep-like_sf"/>
</dbReference>
<evidence type="ECO:0000259" key="10">
    <source>
        <dbReference type="Pfam" id="PF10502"/>
    </source>
</evidence>
<dbReference type="GO" id="GO:0009003">
    <property type="term" value="F:signal peptidase activity"/>
    <property type="evidence" value="ECO:0007669"/>
    <property type="project" value="UniProtKB-EC"/>
</dbReference>
<keyword evidence="8" id="KW-0472">Membrane</keyword>
<dbReference type="InterPro" id="IPR019756">
    <property type="entry name" value="Pept_S26A_signal_pept_1_Ser-AS"/>
</dbReference>
<dbReference type="GO" id="GO:0006465">
    <property type="term" value="P:signal peptide processing"/>
    <property type="evidence" value="ECO:0007669"/>
    <property type="project" value="InterPro"/>
</dbReference>
<evidence type="ECO:0000313" key="11">
    <source>
        <dbReference type="EMBL" id="WND03656.1"/>
    </source>
</evidence>
<accession>A0AA52EKF8</accession>
<name>A0AA52EKF8_9PROT</name>
<feature type="active site" evidence="7">
    <location>
        <position position="37"/>
    </location>
</feature>
<feature type="domain" description="Peptidase S26" evidence="10">
    <location>
        <begin position="8"/>
        <end position="217"/>
    </location>
</feature>
<evidence type="ECO:0000256" key="3">
    <source>
        <dbReference type="ARBA" id="ARBA00013208"/>
    </source>
</evidence>
<comment type="subcellular location">
    <subcellularLocation>
        <location evidence="9">Membrane</location>
        <topology evidence="9">Single-pass type II membrane protein</topology>
    </subcellularLocation>
</comment>
<dbReference type="EC" id="3.4.21.89" evidence="3 8"/>
<dbReference type="KEGG" id="tmk:QGN29_04615"/>
<proteinExistence type="inferred from homology"/>
<reference evidence="11" key="1">
    <citation type="submission" date="2023-04" db="EMBL/GenBank/DDBJ databases">
        <title>Complete genome sequence of Temperatibacter marinus.</title>
        <authorList>
            <person name="Rong J.-C."/>
            <person name="Yi M.-L."/>
            <person name="Zhao Q."/>
        </authorList>
    </citation>
    <scope>NUCLEOTIDE SEQUENCE</scope>
    <source>
        <strain evidence="11">NBRC 110045</strain>
    </source>
</reference>
<dbReference type="InterPro" id="IPR000223">
    <property type="entry name" value="Pept_S26A_signal_pept_1"/>
</dbReference>
<dbReference type="CDD" id="cd06530">
    <property type="entry name" value="S26_SPase_I"/>
    <property type="match status" value="1"/>
</dbReference>
<dbReference type="PANTHER" id="PTHR43390">
    <property type="entry name" value="SIGNAL PEPTIDASE I"/>
    <property type="match status" value="1"/>
</dbReference>
<evidence type="ECO:0000256" key="5">
    <source>
        <dbReference type="ARBA" id="ARBA00022670"/>
    </source>
</evidence>
<comment type="catalytic activity">
    <reaction evidence="1 8">
        <text>Cleavage of hydrophobic, N-terminal signal or leader sequences from secreted and periplasmic proteins.</text>
        <dbReference type="EC" id="3.4.21.89"/>
    </reaction>
</comment>
<evidence type="ECO:0000256" key="8">
    <source>
        <dbReference type="RuleBase" id="RU003993"/>
    </source>
</evidence>
<dbReference type="PROSITE" id="PS00501">
    <property type="entry name" value="SPASE_I_1"/>
    <property type="match status" value="1"/>
</dbReference>
<evidence type="ECO:0000256" key="9">
    <source>
        <dbReference type="RuleBase" id="RU362042"/>
    </source>
</evidence>
<dbReference type="SUPFAM" id="SSF51306">
    <property type="entry name" value="LexA/Signal peptidase"/>
    <property type="match status" value="1"/>
</dbReference>
<dbReference type="PROSITE" id="PS00760">
    <property type="entry name" value="SPASE_I_2"/>
    <property type="match status" value="1"/>
</dbReference>